<dbReference type="SUPFAM" id="SSF58014">
    <property type="entry name" value="Coiled-coil domain of nucleotide exchange factor GrpE"/>
    <property type="match status" value="1"/>
</dbReference>
<evidence type="ECO:0000256" key="6">
    <source>
        <dbReference type="ARBA" id="ARBA00023186"/>
    </source>
</evidence>
<keyword evidence="15" id="KW-0067">ATP-binding</keyword>
<dbReference type="PRINTS" id="PR00773">
    <property type="entry name" value="GRPEPROTEIN"/>
</dbReference>
<dbReference type="CDD" id="cd00446">
    <property type="entry name" value="GrpE"/>
    <property type="match status" value="1"/>
</dbReference>
<dbReference type="RefSeq" id="WP_046871982.1">
    <property type="nucleotide sequence ID" value="NZ_BAAAXI010000169.1"/>
</dbReference>
<evidence type="ECO:0000256" key="7">
    <source>
        <dbReference type="ARBA" id="ARBA00053401"/>
    </source>
</evidence>
<dbReference type="InterPro" id="IPR013805">
    <property type="entry name" value="GrpE_CC"/>
</dbReference>
<comment type="function">
    <text evidence="7 10 11">Participates actively in the response to hyperosmotic and heat shock by preventing the aggregation of stress-denatured proteins, in association with DnaK and GrpE. It is the nucleotide exchange factor for DnaK and may function as a thermosensor. Unfolded proteins bind initially to DnaJ; upon interaction with the DnaJ-bound protein, DnaK hydrolyzes its bound ATP, resulting in the formation of a stable complex. GrpE releases ADP from DnaK; ATP binding to DnaK triggers the release of the substrate protein, thus completing the reaction cycle. Several rounds of ATP-dependent interactions between DnaJ, DnaK and GrpE are required for fully efficient folding.</text>
</comment>
<dbReference type="InterPro" id="IPR009012">
    <property type="entry name" value="GrpE_head"/>
</dbReference>
<dbReference type="GO" id="GO:0042803">
    <property type="term" value="F:protein homodimerization activity"/>
    <property type="evidence" value="ECO:0007669"/>
    <property type="project" value="InterPro"/>
</dbReference>
<evidence type="ECO:0000313" key="14">
    <source>
        <dbReference type="EMBL" id="AMV62028.1"/>
    </source>
</evidence>
<keyword evidence="15" id="KW-0347">Helicase</keyword>
<dbReference type="GO" id="GO:0051082">
    <property type="term" value="F:unfolded protein binding"/>
    <property type="evidence" value="ECO:0007669"/>
    <property type="project" value="TreeGrafter"/>
</dbReference>
<dbReference type="KEGG" id="pdm:ADU72_2201"/>
<accession>A0A0R2HQJ7</accession>
<evidence type="ECO:0000256" key="5">
    <source>
        <dbReference type="ARBA" id="ARBA00023016"/>
    </source>
</evidence>
<proteinExistence type="inferred from homology"/>
<comment type="subcellular location">
    <subcellularLocation>
        <location evidence="1 10">Cytoplasm</location>
    </subcellularLocation>
</comment>
<keyword evidence="4 10" id="KW-0963">Cytoplasm</keyword>
<comment type="similarity">
    <text evidence="2 10 12">Belongs to the GrpE family.</text>
</comment>
<feature type="compositionally biased region" description="Basic and acidic residues" evidence="13">
    <location>
        <begin position="1"/>
        <end position="15"/>
    </location>
</feature>
<comment type="subunit">
    <text evidence="3 10">Homodimer.</text>
</comment>
<dbReference type="OrthoDB" id="9812586at2"/>
<dbReference type="EMBL" id="CP012275">
    <property type="protein sequence ID" value="AMV62028.1"/>
    <property type="molecule type" value="Genomic_DNA"/>
</dbReference>
<organism evidence="14 17">
    <name type="scientific">Pediococcus damnosus</name>
    <dbReference type="NCBI Taxonomy" id="51663"/>
    <lineage>
        <taxon>Bacteria</taxon>
        <taxon>Bacillati</taxon>
        <taxon>Bacillota</taxon>
        <taxon>Bacilli</taxon>
        <taxon>Lactobacillales</taxon>
        <taxon>Lactobacillaceae</taxon>
        <taxon>Pediococcus</taxon>
    </lineage>
</organism>
<evidence type="ECO:0000313" key="16">
    <source>
        <dbReference type="Proteomes" id="UP000076244"/>
    </source>
</evidence>
<dbReference type="PANTHER" id="PTHR21237">
    <property type="entry name" value="GRPE PROTEIN"/>
    <property type="match status" value="1"/>
</dbReference>
<evidence type="ECO:0000313" key="17">
    <source>
        <dbReference type="Proteomes" id="UP000076405"/>
    </source>
</evidence>
<keyword evidence="15" id="KW-0547">Nucleotide-binding</keyword>
<name>A0A0R2HQJ7_9LACO</name>
<feature type="compositionally biased region" description="Basic and acidic residues" evidence="13">
    <location>
        <begin position="22"/>
        <end position="44"/>
    </location>
</feature>
<evidence type="ECO:0000256" key="9">
    <source>
        <dbReference type="ARBA" id="ARBA00076414"/>
    </source>
</evidence>
<dbReference type="NCBIfam" id="NF010738">
    <property type="entry name" value="PRK14140.1"/>
    <property type="match status" value="1"/>
</dbReference>
<feature type="region of interest" description="Disordered" evidence="13">
    <location>
        <begin position="1"/>
        <end position="57"/>
    </location>
</feature>
<dbReference type="FunFam" id="2.30.22.10:FF:000001">
    <property type="entry name" value="Protein GrpE"/>
    <property type="match status" value="1"/>
</dbReference>
<evidence type="ECO:0000256" key="13">
    <source>
        <dbReference type="SAM" id="MobiDB-lite"/>
    </source>
</evidence>
<evidence type="ECO:0000256" key="3">
    <source>
        <dbReference type="ARBA" id="ARBA00011738"/>
    </source>
</evidence>
<dbReference type="GO" id="GO:0004386">
    <property type="term" value="F:helicase activity"/>
    <property type="evidence" value="ECO:0007669"/>
    <property type="project" value="UniProtKB-KW"/>
</dbReference>
<dbReference type="GO" id="GO:0051087">
    <property type="term" value="F:protein-folding chaperone binding"/>
    <property type="evidence" value="ECO:0007669"/>
    <property type="project" value="InterPro"/>
</dbReference>
<dbReference type="HAMAP" id="MF_01151">
    <property type="entry name" value="GrpE"/>
    <property type="match status" value="1"/>
</dbReference>
<dbReference type="Proteomes" id="UP000076405">
    <property type="component" value="Chromosome"/>
</dbReference>
<evidence type="ECO:0000256" key="8">
    <source>
        <dbReference type="ARBA" id="ARBA00072274"/>
    </source>
</evidence>
<dbReference type="PANTHER" id="PTHR21237:SF23">
    <property type="entry name" value="GRPE PROTEIN HOMOLOG, MITOCHONDRIAL"/>
    <property type="match status" value="1"/>
</dbReference>
<sequence>MSEKKENKETKKNEEAVNSTEEAPKDKSAKKATVESENKSEKNKPGKKLKKHSKTNQQIEELQTQVSELTGKVNAITDQYIRSKAEIANIQKRNEKEQAGLVKYDGQQLAKDILPVIDNLERALAIKVSDESGIQLKKGIQMVYDHMNKALKDHNVTEIKAEGQTFDPQIHQAVQTVAAEDGKKADQVVSVLQKGYMLKDRVLRPAMVVVAQ</sequence>
<dbReference type="GO" id="GO:0000774">
    <property type="term" value="F:adenyl-nucleotide exchange factor activity"/>
    <property type="evidence" value="ECO:0007669"/>
    <property type="project" value="InterPro"/>
</dbReference>
<keyword evidence="6 10" id="KW-0143">Chaperone</keyword>
<dbReference type="EMBL" id="CP012288">
    <property type="protein sequence ID" value="AMV68122.1"/>
    <property type="molecule type" value="Genomic_DNA"/>
</dbReference>
<evidence type="ECO:0000256" key="10">
    <source>
        <dbReference type="HAMAP-Rule" id="MF_01151"/>
    </source>
</evidence>
<evidence type="ECO:0000256" key="12">
    <source>
        <dbReference type="RuleBase" id="RU004478"/>
    </source>
</evidence>
<dbReference type="Pfam" id="PF01025">
    <property type="entry name" value="GrpE"/>
    <property type="match status" value="1"/>
</dbReference>
<protein>
    <recommendedName>
        <fullName evidence="8 10">Protein GrpE</fullName>
    </recommendedName>
    <alternativeName>
        <fullName evidence="9 10">HSP-70 cofactor</fullName>
    </alternativeName>
</protein>
<dbReference type="InterPro" id="IPR000740">
    <property type="entry name" value="GrpE"/>
</dbReference>
<dbReference type="Proteomes" id="UP000076244">
    <property type="component" value="Chromosome"/>
</dbReference>
<dbReference type="NCBIfam" id="NF010759">
    <property type="entry name" value="PRK14162.1"/>
    <property type="match status" value="1"/>
</dbReference>
<evidence type="ECO:0000256" key="2">
    <source>
        <dbReference type="ARBA" id="ARBA00009054"/>
    </source>
</evidence>
<dbReference type="GO" id="GO:0005737">
    <property type="term" value="C:cytoplasm"/>
    <property type="evidence" value="ECO:0007669"/>
    <property type="project" value="UniProtKB-SubCell"/>
</dbReference>
<evidence type="ECO:0000256" key="4">
    <source>
        <dbReference type="ARBA" id="ARBA00022490"/>
    </source>
</evidence>
<gene>
    <name evidence="10" type="primary">grpE</name>
    <name evidence="14" type="ORF">ADU70_0528</name>
    <name evidence="15" type="ORF">ADU72_2201</name>
</gene>
<keyword evidence="15" id="KW-0378">Hydrolase</keyword>
<dbReference type="GO" id="GO:0006457">
    <property type="term" value="P:protein folding"/>
    <property type="evidence" value="ECO:0007669"/>
    <property type="project" value="InterPro"/>
</dbReference>
<keyword evidence="5 10" id="KW-0346">Stress response</keyword>
<evidence type="ECO:0000256" key="11">
    <source>
        <dbReference type="RuleBase" id="RU000639"/>
    </source>
</evidence>
<reference evidence="16 17" key="1">
    <citation type="journal article" date="2016" name="PLoS ONE">
        <title>The Identification of Novel Diagnostic Marker Genes for the Detection of Beer Spoiling Pediococcus damnosus Strains Using the BlAst Diagnostic Gene findEr.</title>
        <authorList>
            <person name="Behr J."/>
            <person name="Geissler A.J."/>
            <person name="Schmid J."/>
            <person name="Zehe A."/>
            <person name="Vogel R.F."/>
        </authorList>
    </citation>
    <scope>NUCLEOTIDE SEQUENCE [LARGE SCALE GENOMIC DNA]</scope>
    <source>
        <strain evidence="14 17">TMW 2.1533</strain>
        <strain evidence="15 16">TMW 2.1535</strain>
    </source>
</reference>
<dbReference type="SUPFAM" id="SSF51064">
    <property type="entry name" value="Head domain of nucleotide exchange factor GrpE"/>
    <property type="match status" value="1"/>
</dbReference>
<keyword evidence="16" id="KW-1185">Reference proteome</keyword>
<dbReference type="GeneID" id="57277359"/>
<evidence type="ECO:0000313" key="15">
    <source>
        <dbReference type="EMBL" id="AMV68122.1"/>
    </source>
</evidence>
<dbReference type="Gene3D" id="3.90.20.20">
    <property type="match status" value="1"/>
</dbReference>
<feature type="compositionally biased region" description="Basic residues" evidence="13">
    <location>
        <begin position="45"/>
        <end position="54"/>
    </location>
</feature>
<evidence type="ECO:0000256" key="1">
    <source>
        <dbReference type="ARBA" id="ARBA00004496"/>
    </source>
</evidence>
<dbReference type="AlphaFoldDB" id="A0A0R2HQJ7"/>
<dbReference type="Gene3D" id="2.30.22.10">
    <property type="entry name" value="Head domain of nucleotide exchange factor GrpE"/>
    <property type="match status" value="1"/>
</dbReference>
<dbReference type="PROSITE" id="PS01071">
    <property type="entry name" value="GRPE"/>
    <property type="match status" value="1"/>
</dbReference>